<sequence length="144" mass="16880">MQEWLHLVYKIPRNPSKIRVYVWRKLKKLGAVLLHDSVWCLPSHPKTKEQFQWLTVEIQELGGEASLWESQLVLGMNEESIIKEFLSQVDKEYTEILEELKKEEVDLVSLSKKYQQVKVKDYFQSALGKRVLEELQDARGGIHG</sequence>
<proteinExistence type="predicted"/>
<dbReference type="InterPro" id="IPR046858">
    <property type="entry name" value="ChrB_N"/>
</dbReference>
<dbReference type="Pfam" id="PF20229">
    <property type="entry name" value="ChrB_N"/>
    <property type="match status" value="1"/>
</dbReference>
<dbReference type="RefSeq" id="WP_379950131.1">
    <property type="nucleotide sequence ID" value="NZ_JBHMAF010000092.1"/>
</dbReference>
<organism evidence="3 4">
    <name type="scientific">Ectobacillus funiculus</name>
    <dbReference type="NCBI Taxonomy" id="137993"/>
    <lineage>
        <taxon>Bacteria</taxon>
        <taxon>Bacillati</taxon>
        <taxon>Bacillota</taxon>
        <taxon>Bacilli</taxon>
        <taxon>Bacillales</taxon>
        <taxon>Bacillaceae</taxon>
        <taxon>Ectobacillus</taxon>
    </lineage>
</organism>
<gene>
    <name evidence="3" type="ORF">ACFFMS_15425</name>
</gene>
<dbReference type="Proteomes" id="UP001589609">
    <property type="component" value="Unassembled WGS sequence"/>
</dbReference>
<dbReference type="EMBL" id="JBHMAF010000092">
    <property type="protein sequence ID" value="MFB9759792.1"/>
    <property type="molecule type" value="Genomic_DNA"/>
</dbReference>
<accession>A0ABV5WGR3</accession>
<name>A0ABV5WGR3_9BACI</name>
<evidence type="ECO:0000256" key="1">
    <source>
        <dbReference type="SAM" id="Coils"/>
    </source>
</evidence>
<keyword evidence="1" id="KW-0175">Coiled coil</keyword>
<evidence type="ECO:0000259" key="2">
    <source>
        <dbReference type="Pfam" id="PF20229"/>
    </source>
</evidence>
<reference evidence="3 4" key="1">
    <citation type="submission" date="2024-09" db="EMBL/GenBank/DDBJ databases">
        <authorList>
            <person name="Sun Q."/>
            <person name="Mori K."/>
        </authorList>
    </citation>
    <scope>NUCLEOTIDE SEQUENCE [LARGE SCALE GENOMIC DNA]</scope>
    <source>
        <strain evidence="3 4">JCM 11201</strain>
    </source>
</reference>
<evidence type="ECO:0000313" key="3">
    <source>
        <dbReference type="EMBL" id="MFB9759792.1"/>
    </source>
</evidence>
<protein>
    <submittedName>
        <fullName evidence="3">Chromate resistance protein ChrB</fullName>
    </submittedName>
</protein>
<comment type="caution">
    <text evidence="3">The sequence shown here is derived from an EMBL/GenBank/DDBJ whole genome shotgun (WGS) entry which is preliminary data.</text>
</comment>
<evidence type="ECO:0000313" key="4">
    <source>
        <dbReference type="Proteomes" id="UP001589609"/>
    </source>
</evidence>
<feature type="domain" description="ChrB N-terminal" evidence="2">
    <location>
        <begin position="19"/>
        <end position="99"/>
    </location>
</feature>
<keyword evidence="4" id="KW-1185">Reference proteome</keyword>
<feature type="coiled-coil region" evidence="1">
    <location>
        <begin position="86"/>
        <end position="113"/>
    </location>
</feature>